<sequence>MGPCTQPPHAAAARSRVCHGSLYGPPIAAVTLRHNSANVPLSGLLKLLLVVSHFCHRVLHGLPIAAASNRHTVCSTHSGFGPVTGQMSEVCGDSKIDGTHLHVILPDSIISFPSRLQGHLKYLKVQCSALIL</sequence>
<organism evidence="1 2">
    <name type="scientific">Staurois parvus</name>
    <dbReference type="NCBI Taxonomy" id="386267"/>
    <lineage>
        <taxon>Eukaryota</taxon>
        <taxon>Metazoa</taxon>
        <taxon>Chordata</taxon>
        <taxon>Craniata</taxon>
        <taxon>Vertebrata</taxon>
        <taxon>Euteleostomi</taxon>
        <taxon>Amphibia</taxon>
        <taxon>Batrachia</taxon>
        <taxon>Anura</taxon>
        <taxon>Neobatrachia</taxon>
        <taxon>Ranoidea</taxon>
        <taxon>Ranidae</taxon>
        <taxon>Staurois</taxon>
    </lineage>
</organism>
<name>A0ABN9CYD6_9NEOB</name>
<reference evidence="1" key="1">
    <citation type="submission" date="2023-05" db="EMBL/GenBank/DDBJ databases">
        <authorList>
            <person name="Stuckert A."/>
        </authorList>
    </citation>
    <scope>NUCLEOTIDE SEQUENCE</scope>
</reference>
<dbReference type="Proteomes" id="UP001162483">
    <property type="component" value="Unassembled WGS sequence"/>
</dbReference>
<feature type="non-terminal residue" evidence="1">
    <location>
        <position position="132"/>
    </location>
</feature>
<comment type="caution">
    <text evidence="1">The sequence shown here is derived from an EMBL/GenBank/DDBJ whole genome shotgun (WGS) entry which is preliminary data.</text>
</comment>
<gene>
    <name evidence="1" type="ORF">SPARVUS_LOCUS5970627</name>
</gene>
<protein>
    <submittedName>
        <fullName evidence="1">Uncharacterized protein</fullName>
    </submittedName>
</protein>
<evidence type="ECO:0000313" key="2">
    <source>
        <dbReference type="Proteomes" id="UP001162483"/>
    </source>
</evidence>
<dbReference type="EMBL" id="CATNWA010013212">
    <property type="protein sequence ID" value="CAI9564735.1"/>
    <property type="molecule type" value="Genomic_DNA"/>
</dbReference>
<evidence type="ECO:0000313" key="1">
    <source>
        <dbReference type="EMBL" id="CAI9564735.1"/>
    </source>
</evidence>
<accession>A0ABN9CYD6</accession>
<proteinExistence type="predicted"/>
<keyword evidence="2" id="KW-1185">Reference proteome</keyword>